<proteinExistence type="predicted"/>
<dbReference type="EMBL" id="JBHSAY010000005">
    <property type="protein sequence ID" value="MFC4131033.1"/>
    <property type="molecule type" value="Genomic_DNA"/>
</dbReference>
<keyword evidence="1" id="KW-0732">Signal</keyword>
<gene>
    <name evidence="2" type="ORF">ACFOZ4_10500</name>
</gene>
<feature type="signal peptide" evidence="1">
    <location>
        <begin position="1"/>
        <end position="20"/>
    </location>
</feature>
<evidence type="ECO:0000256" key="1">
    <source>
        <dbReference type="SAM" id="SignalP"/>
    </source>
</evidence>
<comment type="caution">
    <text evidence="2">The sequence shown here is derived from an EMBL/GenBank/DDBJ whole genome shotgun (WGS) entry which is preliminary data.</text>
</comment>
<organism evidence="2 3">
    <name type="scientific">Hamadaea flava</name>
    <dbReference type="NCBI Taxonomy" id="1742688"/>
    <lineage>
        <taxon>Bacteria</taxon>
        <taxon>Bacillati</taxon>
        <taxon>Actinomycetota</taxon>
        <taxon>Actinomycetes</taxon>
        <taxon>Micromonosporales</taxon>
        <taxon>Micromonosporaceae</taxon>
        <taxon>Hamadaea</taxon>
    </lineage>
</organism>
<name>A0ABV8LKL8_9ACTN</name>
<keyword evidence="3" id="KW-1185">Reference proteome</keyword>
<dbReference type="RefSeq" id="WP_253756702.1">
    <property type="nucleotide sequence ID" value="NZ_JAMZDZ010000001.1"/>
</dbReference>
<dbReference type="Proteomes" id="UP001595816">
    <property type="component" value="Unassembled WGS sequence"/>
</dbReference>
<reference evidence="3" key="1">
    <citation type="journal article" date="2019" name="Int. J. Syst. Evol. Microbiol.">
        <title>The Global Catalogue of Microorganisms (GCM) 10K type strain sequencing project: providing services to taxonomists for standard genome sequencing and annotation.</title>
        <authorList>
            <consortium name="The Broad Institute Genomics Platform"/>
            <consortium name="The Broad Institute Genome Sequencing Center for Infectious Disease"/>
            <person name="Wu L."/>
            <person name="Ma J."/>
        </authorList>
    </citation>
    <scope>NUCLEOTIDE SEQUENCE [LARGE SCALE GENOMIC DNA]</scope>
    <source>
        <strain evidence="3">CGMCC 4.7289</strain>
    </source>
</reference>
<accession>A0ABV8LKL8</accession>
<sequence>MRAALAGAVTAALLLSGCTASPPTPKPAPTAQQRPAALEGGACQLIDFSKVSGSLGQSFTIAAAATKDKTFTCVVRTEQSPLPEVVLSVTQTKADASVFKDVVKPKGAADVPGVGKAAYQLVTPAKGQAGPVVEIGWLTGDARLLFLRLSLAAGADPAASTAGLVKLAKEIDKSSN</sequence>
<evidence type="ECO:0008006" key="4">
    <source>
        <dbReference type="Google" id="ProtNLM"/>
    </source>
</evidence>
<dbReference type="PROSITE" id="PS51257">
    <property type="entry name" value="PROKAR_LIPOPROTEIN"/>
    <property type="match status" value="1"/>
</dbReference>
<protein>
    <recommendedName>
        <fullName evidence="4">DUF3558 domain-containing protein</fullName>
    </recommendedName>
</protein>
<evidence type="ECO:0000313" key="2">
    <source>
        <dbReference type="EMBL" id="MFC4131033.1"/>
    </source>
</evidence>
<feature type="chain" id="PRO_5045534589" description="DUF3558 domain-containing protein" evidence="1">
    <location>
        <begin position="21"/>
        <end position="176"/>
    </location>
</feature>
<evidence type="ECO:0000313" key="3">
    <source>
        <dbReference type="Proteomes" id="UP001595816"/>
    </source>
</evidence>